<evidence type="ECO:0000313" key="5">
    <source>
        <dbReference type="Proteomes" id="UP000295136"/>
    </source>
</evidence>
<keyword evidence="5" id="KW-1185">Reference proteome</keyword>
<comment type="caution">
    <text evidence="4">The sequence shown here is derived from an EMBL/GenBank/DDBJ whole genome shotgun (WGS) entry which is preliminary data.</text>
</comment>
<dbReference type="PANTHER" id="PTHR31964">
    <property type="entry name" value="ADENINE NUCLEOTIDE ALPHA HYDROLASES-LIKE SUPERFAMILY PROTEIN"/>
    <property type="match status" value="1"/>
</dbReference>
<evidence type="ECO:0000256" key="1">
    <source>
        <dbReference type="ARBA" id="ARBA00008791"/>
    </source>
</evidence>
<gene>
    <name evidence="4" type="ORF">E1295_34845</name>
</gene>
<dbReference type="EMBL" id="SMLD01000129">
    <property type="protein sequence ID" value="TDE36871.1"/>
    <property type="molecule type" value="Genomic_DNA"/>
</dbReference>
<evidence type="ECO:0000313" key="4">
    <source>
        <dbReference type="EMBL" id="TDE36871.1"/>
    </source>
</evidence>
<comment type="similarity">
    <text evidence="1">Belongs to the universal stress protein A family.</text>
</comment>
<proteinExistence type="inferred from homology"/>
<feature type="region of interest" description="Disordered" evidence="2">
    <location>
        <begin position="128"/>
        <end position="151"/>
    </location>
</feature>
<reference evidence="4 5" key="1">
    <citation type="submission" date="2019-03" db="EMBL/GenBank/DDBJ databases">
        <title>Draft genome sequences of novel Actinobacteria.</title>
        <authorList>
            <person name="Sahin N."/>
            <person name="Ay H."/>
            <person name="Saygin H."/>
        </authorList>
    </citation>
    <scope>NUCLEOTIDE SEQUENCE [LARGE SCALE GENOMIC DNA]</scope>
    <source>
        <strain evidence="4 5">6K102</strain>
    </source>
</reference>
<dbReference type="PANTHER" id="PTHR31964:SF113">
    <property type="entry name" value="USPA DOMAIN-CONTAINING PROTEIN"/>
    <property type="match status" value="1"/>
</dbReference>
<dbReference type="Pfam" id="PF00582">
    <property type="entry name" value="Usp"/>
    <property type="match status" value="1"/>
</dbReference>
<dbReference type="AlphaFoldDB" id="A0A4R5EQ45"/>
<accession>A0A4R5EQ45</accession>
<dbReference type="RefSeq" id="WP_132637275.1">
    <property type="nucleotide sequence ID" value="NZ_SMLD01000129.1"/>
</dbReference>
<protein>
    <recommendedName>
        <fullName evidence="3">UspA domain-containing protein</fullName>
    </recommendedName>
</protein>
<feature type="compositionally biased region" description="Basic residues" evidence="2">
    <location>
        <begin position="139"/>
        <end position="151"/>
    </location>
</feature>
<dbReference type="SUPFAM" id="SSF52402">
    <property type="entry name" value="Adenine nucleotide alpha hydrolases-like"/>
    <property type="match status" value="1"/>
</dbReference>
<name>A0A4R5EQ45_9ACTN</name>
<sequence>MARPIVAAAADRARAAEADVEVGTELLSGNVVDALICQSVSADSMVLGNRGRGRFAGLLLGSVSMAVAGHAAGPVVIVRESVAGEHGRTPVRLGSGMVRWRRVLGSVGHGVLHRAACPVAHALPRAPAGLDPLTPQVRTSRRVPRIPRQSR</sequence>
<dbReference type="InterPro" id="IPR014729">
    <property type="entry name" value="Rossmann-like_a/b/a_fold"/>
</dbReference>
<dbReference type="InterPro" id="IPR006016">
    <property type="entry name" value="UspA"/>
</dbReference>
<dbReference type="Proteomes" id="UP000295136">
    <property type="component" value="Unassembled WGS sequence"/>
</dbReference>
<dbReference type="InterPro" id="IPR006015">
    <property type="entry name" value="Universal_stress_UspA"/>
</dbReference>
<organism evidence="4 5">
    <name type="scientific">Nonomuraea mesophila</name>
    <dbReference type="NCBI Taxonomy" id="2530382"/>
    <lineage>
        <taxon>Bacteria</taxon>
        <taxon>Bacillati</taxon>
        <taxon>Actinomycetota</taxon>
        <taxon>Actinomycetes</taxon>
        <taxon>Streptosporangiales</taxon>
        <taxon>Streptosporangiaceae</taxon>
        <taxon>Nonomuraea</taxon>
    </lineage>
</organism>
<dbReference type="PRINTS" id="PR01438">
    <property type="entry name" value="UNVRSLSTRESS"/>
</dbReference>
<evidence type="ECO:0000256" key="2">
    <source>
        <dbReference type="SAM" id="MobiDB-lite"/>
    </source>
</evidence>
<evidence type="ECO:0000259" key="3">
    <source>
        <dbReference type="Pfam" id="PF00582"/>
    </source>
</evidence>
<feature type="domain" description="UspA" evidence="3">
    <location>
        <begin position="10"/>
        <end position="79"/>
    </location>
</feature>
<dbReference type="Gene3D" id="3.40.50.620">
    <property type="entry name" value="HUPs"/>
    <property type="match status" value="1"/>
</dbReference>